<dbReference type="EMBL" id="STGW01000011">
    <property type="protein sequence ID" value="THV10155.1"/>
    <property type="molecule type" value="Genomic_DNA"/>
</dbReference>
<keyword evidence="3" id="KW-1185">Reference proteome</keyword>
<evidence type="ECO:0000313" key="2">
    <source>
        <dbReference type="EMBL" id="THV10155.1"/>
    </source>
</evidence>
<comment type="caution">
    <text evidence="2">The sequence shown here is derived from an EMBL/GenBank/DDBJ whole genome shotgun (WGS) entry which is preliminary data.</text>
</comment>
<dbReference type="NCBIfam" id="TIGR01451">
    <property type="entry name" value="B_ant_repeat"/>
    <property type="match status" value="1"/>
</dbReference>
<gene>
    <name evidence="2" type="ORF">E9934_15125</name>
</gene>
<dbReference type="InterPro" id="IPR047589">
    <property type="entry name" value="DUF11_rpt"/>
</dbReference>
<organism evidence="2 3">
    <name type="scientific">Nocardioides caeni</name>
    <dbReference type="NCBI Taxonomy" id="574700"/>
    <lineage>
        <taxon>Bacteria</taxon>
        <taxon>Bacillati</taxon>
        <taxon>Actinomycetota</taxon>
        <taxon>Actinomycetes</taxon>
        <taxon>Propionibacteriales</taxon>
        <taxon>Nocardioidaceae</taxon>
        <taxon>Nocardioides</taxon>
    </lineage>
</organism>
<dbReference type="AlphaFoldDB" id="A0A4S8N324"/>
<name>A0A4S8N324_9ACTN</name>
<sequence length="236" mass="24708">MGLGDTVTITDDKAVGATLLSVRSSTGAPFTCDVAVGDPITTGVLDCSQPVGTVGVRGLDVGEELFVRYSQTYTETHAVKNTASVTDRGDQDNNVAAAVVKAAKPGLRLVKTASTRKVNHVGQKITYTFRVRNTGNIALNPIRIVEGSFSGNGTLRPKCPKLSPRGLAPAKVIICKATYTVTRADLRRGRIDNTATVRGRTPSGQLVESAPSTARVVAIAPLPGVPSTGARLNPWS</sequence>
<dbReference type="Pfam" id="PF24346">
    <property type="entry name" value="DUF7507"/>
    <property type="match status" value="1"/>
</dbReference>
<dbReference type="InterPro" id="IPR055354">
    <property type="entry name" value="DUF7507"/>
</dbReference>
<protein>
    <recommendedName>
        <fullName evidence="1">DUF7507 domain-containing protein</fullName>
    </recommendedName>
</protein>
<feature type="domain" description="DUF7507" evidence="1">
    <location>
        <begin position="104"/>
        <end position="209"/>
    </location>
</feature>
<dbReference type="Proteomes" id="UP000307087">
    <property type="component" value="Unassembled WGS sequence"/>
</dbReference>
<evidence type="ECO:0000259" key="1">
    <source>
        <dbReference type="Pfam" id="PF24346"/>
    </source>
</evidence>
<accession>A0A4S8N324</accession>
<reference evidence="2 3" key="1">
    <citation type="journal article" date="2009" name="Int. J. Syst. Evol. Microbiol.">
        <title>Nocardioides caeni sp. nov., isolated from wastewater.</title>
        <authorList>
            <person name="Yoon J.H."/>
            <person name="Kang S.J."/>
            <person name="Park S."/>
            <person name="Kim W."/>
            <person name="Oh T.K."/>
        </authorList>
    </citation>
    <scope>NUCLEOTIDE SEQUENCE [LARGE SCALE GENOMIC DNA]</scope>
    <source>
        <strain evidence="2 3">DSM 23134</strain>
    </source>
</reference>
<proteinExistence type="predicted"/>
<evidence type="ECO:0000313" key="3">
    <source>
        <dbReference type="Proteomes" id="UP000307087"/>
    </source>
</evidence>